<sequence length="73" mass="8188">MWPSLRNLHQLTASKVGSSNRDGFLTGLKPLALHVADSFPFKLILFSMSELEVSPRVVSRCRREAIDSRASRC</sequence>
<keyword evidence="3" id="KW-1185">Reference proteome</keyword>
<proteinExistence type="predicted"/>
<dbReference type="Proteomes" id="UP000006727">
    <property type="component" value="Chromosome 9"/>
</dbReference>
<name>A0A2K1K3R5_PHYPA</name>
<dbReference type="AlphaFoldDB" id="A0A2K1K3R5"/>
<dbReference type="EMBL" id="ABEU02000009">
    <property type="protein sequence ID" value="PNR48418.1"/>
    <property type="molecule type" value="Genomic_DNA"/>
</dbReference>
<accession>A0A2K1K3R5</accession>
<reference evidence="2" key="3">
    <citation type="submission" date="2020-12" db="UniProtKB">
        <authorList>
            <consortium name="EnsemblPlants"/>
        </authorList>
    </citation>
    <scope>IDENTIFICATION</scope>
</reference>
<reference evidence="1 3" key="2">
    <citation type="journal article" date="2018" name="Plant J.">
        <title>The Physcomitrella patens chromosome-scale assembly reveals moss genome structure and evolution.</title>
        <authorList>
            <person name="Lang D."/>
            <person name="Ullrich K.K."/>
            <person name="Murat F."/>
            <person name="Fuchs J."/>
            <person name="Jenkins J."/>
            <person name="Haas F.B."/>
            <person name="Piednoel M."/>
            <person name="Gundlach H."/>
            <person name="Van Bel M."/>
            <person name="Meyberg R."/>
            <person name="Vives C."/>
            <person name="Morata J."/>
            <person name="Symeonidi A."/>
            <person name="Hiss M."/>
            <person name="Muchero W."/>
            <person name="Kamisugi Y."/>
            <person name="Saleh O."/>
            <person name="Blanc G."/>
            <person name="Decker E.L."/>
            <person name="van Gessel N."/>
            <person name="Grimwood J."/>
            <person name="Hayes R.D."/>
            <person name="Graham S.W."/>
            <person name="Gunter L.E."/>
            <person name="McDaniel S.F."/>
            <person name="Hoernstein S.N.W."/>
            <person name="Larsson A."/>
            <person name="Li F.W."/>
            <person name="Perroud P.F."/>
            <person name="Phillips J."/>
            <person name="Ranjan P."/>
            <person name="Rokshar D.S."/>
            <person name="Rothfels C.J."/>
            <person name="Schneider L."/>
            <person name="Shu S."/>
            <person name="Stevenson D.W."/>
            <person name="Thummler F."/>
            <person name="Tillich M."/>
            <person name="Villarreal Aguilar J.C."/>
            <person name="Widiez T."/>
            <person name="Wong G.K."/>
            <person name="Wymore A."/>
            <person name="Zhang Y."/>
            <person name="Zimmer A.D."/>
            <person name="Quatrano R.S."/>
            <person name="Mayer K.F.X."/>
            <person name="Goodstein D."/>
            <person name="Casacuberta J.M."/>
            <person name="Vandepoele K."/>
            <person name="Reski R."/>
            <person name="Cuming A.C."/>
            <person name="Tuskan G.A."/>
            <person name="Maumus F."/>
            <person name="Salse J."/>
            <person name="Schmutz J."/>
            <person name="Rensing S.A."/>
        </authorList>
    </citation>
    <scope>NUCLEOTIDE SEQUENCE [LARGE SCALE GENOMIC DNA]</scope>
    <source>
        <strain evidence="2 3">cv. Gransden 2004</strain>
    </source>
</reference>
<gene>
    <name evidence="1" type="ORF">PHYPA_012894</name>
</gene>
<dbReference type="Gramene" id="Pp3c9_18840V3.1">
    <property type="protein sequence ID" value="PAC:32914316.CDS.1"/>
    <property type="gene ID" value="Pp3c9_18840"/>
</dbReference>
<evidence type="ECO:0000313" key="2">
    <source>
        <dbReference type="EnsemblPlants" id="PAC:32914316.CDS.1"/>
    </source>
</evidence>
<evidence type="ECO:0000313" key="1">
    <source>
        <dbReference type="EMBL" id="PNR48418.1"/>
    </source>
</evidence>
<protein>
    <submittedName>
        <fullName evidence="1 2">Uncharacterized protein</fullName>
    </submittedName>
</protein>
<evidence type="ECO:0000313" key="3">
    <source>
        <dbReference type="Proteomes" id="UP000006727"/>
    </source>
</evidence>
<organism evidence="1">
    <name type="scientific">Physcomitrium patens</name>
    <name type="common">Spreading-leaved earth moss</name>
    <name type="synonym">Physcomitrella patens</name>
    <dbReference type="NCBI Taxonomy" id="3218"/>
    <lineage>
        <taxon>Eukaryota</taxon>
        <taxon>Viridiplantae</taxon>
        <taxon>Streptophyta</taxon>
        <taxon>Embryophyta</taxon>
        <taxon>Bryophyta</taxon>
        <taxon>Bryophytina</taxon>
        <taxon>Bryopsida</taxon>
        <taxon>Funariidae</taxon>
        <taxon>Funariales</taxon>
        <taxon>Funariaceae</taxon>
        <taxon>Physcomitrium</taxon>
    </lineage>
</organism>
<dbReference type="EnsemblPlants" id="Pp3c9_18840V3.1">
    <property type="protein sequence ID" value="PAC:32914316.CDS.1"/>
    <property type="gene ID" value="Pp3c9_18840"/>
</dbReference>
<reference evidence="1 3" key="1">
    <citation type="journal article" date="2008" name="Science">
        <title>The Physcomitrella genome reveals evolutionary insights into the conquest of land by plants.</title>
        <authorList>
            <person name="Rensing S."/>
            <person name="Lang D."/>
            <person name="Zimmer A."/>
            <person name="Terry A."/>
            <person name="Salamov A."/>
            <person name="Shapiro H."/>
            <person name="Nishiyama T."/>
            <person name="Perroud P.-F."/>
            <person name="Lindquist E."/>
            <person name="Kamisugi Y."/>
            <person name="Tanahashi T."/>
            <person name="Sakakibara K."/>
            <person name="Fujita T."/>
            <person name="Oishi K."/>
            <person name="Shin-I T."/>
            <person name="Kuroki Y."/>
            <person name="Toyoda A."/>
            <person name="Suzuki Y."/>
            <person name="Hashimoto A."/>
            <person name="Yamaguchi K."/>
            <person name="Sugano A."/>
            <person name="Kohara Y."/>
            <person name="Fujiyama A."/>
            <person name="Anterola A."/>
            <person name="Aoki S."/>
            <person name="Ashton N."/>
            <person name="Barbazuk W.B."/>
            <person name="Barker E."/>
            <person name="Bennetzen J."/>
            <person name="Bezanilla M."/>
            <person name="Blankenship R."/>
            <person name="Cho S.H."/>
            <person name="Dutcher S."/>
            <person name="Estelle M."/>
            <person name="Fawcett J.A."/>
            <person name="Gundlach H."/>
            <person name="Hanada K."/>
            <person name="Heyl A."/>
            <person name="Hicks K.A."/>
            <person name="Hugh J."/>
            <person name="Lohr M."/>
            <person name="Mayer K."/>
            <person name="Melkozernov A."/>
            <person name="Murata T."/>
            <person name="Nelson D."/>
            <person name="Pils B."/>
            <person name="Prigge M."/>
            <person name="Reiss B."/>
            <person name="Renner T."/>
            <person name="Rombauts S."/>
            <person name="Rushton P."/>
            <person name="Sanderfoot A."/>
            <person name="Schween G."/>
            <person name="Shiu S.-H."/>
            <person name="Stueber K."/>
            <person name="Theodoulou F.L."/>
            <person name="Tu H."/>
            <person name="Van de Peer Y."/>
            <person name="Verrier P.J."/>
            <person name="Waters E."/>
            <person name="Wood A."/>
            <person name="Yang L."/>
            <person name="Cove D."/>
            <person name="Cuming A."/>
            <person name="Hasebe M."/>
            <person name="Lucas S."/>
            <person name="Mishler D.B."/>
            <person name="Reski R."/>
            <person name="Grigoriev I."/>
            <person name="Quatrano R.S."/>
            <person name="Boore J.L."/>
        </authorList>
    </citation>
    <scope>NUCLEOTIDE SEQUENCE [LARGE SCALE GENOMIC DNA]</scope>
    <source>
        <strain evidence="2 3">cv. Gransden 2004</strain>
    </source>
</reference>
<dbReference type="InParanoid" id="A0A2K1K3R5"/>